<feature type="compositionally biased region" description="Low complexity" evidence="1">
    <location>
        <begin position="27"/>
        <end position="41"/>
    </location>
</feature>
<evidence type="ECO:0000313" key="2">
    <source>
        <dbReference type="EMBL" id="MPC19567.1"/>
    </source>
</evidence>
<reference evidence="2 3" key="1">
    <citation type="submission" date="2019-05" db="EMBL/GenBank/DDBJ databases">
        <title>Another draft genome of Portunus trituberculatus and its Hox gene families provides insights of decapod evolution.</title>
        <authorList>
            <person name="Jeong J.-H."/>
            <person name="Song I."/>
            <person name="Kim S."/>
            <person name="Choi T."/>
            <person name="Kim D."/>
            <person name="Ryu S."/>
            <person name="Kim W."/>
        </authorList>
    </citation>
    <scope>NUCLEOTIDE SEQUENCE [LARGE SCALE GENOMIC DNA]</scope>
    <source>
        <tissue evidence="2">Muscle</tissue>
    </source>
</reference>
<feature type="region of interest" description="Disordered" evidence="1">
    <location>
        <begin position="203"/>
        <end position="227"/>
    </location>
</feature>
<dbReference type="OrthoDB" id="10067696at2759"/>
<evidence type="ECO:0000313" key="3">
    <source>
        <dbReference type="Proteomes" id="UP000324222"/>
    </source>
</evidence>
<dbReference type="Proteomes" id="UP000324222">
    <property type="component" value="Unassembled WGS sequence"/>
</dbReference>
<feature type="compositionally biased region" description="Low complexity" evidence="1">
    <location>
        <begin position="166"/>
        <end position="182"/>
    </location>
</feature>
<feature type="compositionally biased region" description="Basic residues" evidence="1">
    <location>
        <begin position="42"/>
        <end position="55"/>
    </location>
</feature>
<evidence type="ECO:0000256" key="1">
    <source>
        <dbReference type="SAM" id="MobiDB-lite"/>
    </source>
</evidence>
<keyword evidence="3" id="KW-1185">Reference proteome</keyword>
<feature type="region of interest" description="Disordered" evidence="1">
    <location>
        <begin position="159"/>
        <end position="186"/>
    </location>
</feature>
<organism evidence="2 3">
    <name type="scientific">Portunus trituberculatus</name>
    <name type="common">Swimming crab</name>
    <name type="synonym">Neptunus trituberculatus</name>
    <dbReference type="NCBI Taxonomy" id="210409"/>
    <lineage>
        <taxon>Eukaryota</taxon>
        <taxon>Metazoa</taxon>
        <taxon>Ecdysozoa</taxon>
        <taxon>Arthropoda</taxon>
        <taxon>Crustacea</taxon>
        <taxon>Multicrustacea</taxon>
        <taxon>Malacostraca</taxon>
        <taxon>Eumalacostraca</taxon>
        <taxon>Eucarida</taxon>
        <taxon>Decapoda</taxon>
        <taxon>Pleocyemata</taxon>
        <taxon>Brachyura</taxon>
        <taxon>Eubrachyura</taxon>
        <taxon>Portunoidea</taxon>
        <taxon>Portunidae</taxon>
        <taxon>Portuninae</taxon>
        <taxon>Portunus</taxon>
    </lineage>
</organism>
<sequence length="227" mass="24690">MATWGFLGGHIAHELTQSSDRFSPTPSHRSSSSESSHSVHSLIRRRNLGMVKRKRTGTEDTTLSNVPEDDDTTIKDLLNEAKKIMERRKTTGVEAEIQDFATYLCSRLRKVARRNYKVLFPQILALVSLVEEEPGDEQQLPTPARATPVSSEYFAIPSPAGPPPGTASAPAVAVTTTPSPSSRFPVSLDMMIPSVTTSPSVVSISSSKSVLETPKVTRPVNSDEDDD</sequence>
<name>A0A5B7DEC7_PORTR</name>
<proteinExistence type="predicted"/>
<dbReference type="EMBL" id="VSRR010000781">
    <property type="protein sequence ID" value="MPC19567.1"/>
    <property type="molecule type" value="Genomic_DNA"/>
</dbReference>
<comment type="caution">
    <text evidence="2">The sequence shown here is derived from an EMBL/GenBank/DDBJ whole genome shotgun (WGS) entry which is preliminary data.</text>
</comment>
<feature type="region of interest" description="Disordered" evidence="1">
    <location>
        <begin position="15"/>
        <end position="67"/>
    </location>
</feature>
<protein>
    <submittedName>
        <fullName evidence="2">Uncharacterized protein</fullName>
    </submittedName>
</protein>
<dbReference type="AlphaFoldDB" id="A0A5B7DEC7"/>
<accession>A0A5B7DEC7</accession>
<gene>
    <name evidence="2" type="ORF">E2C01_012485</name>
</gene>
<feature type="compositionally biased region" description="Polar residues" evidence="1">
    <location>
        <begin position="15"/>
        <end position="26"/>
    </location>
</feature>